<keyword evidence="4" id="KW-1185">Reference proteome</keyword>
<feature type="region of interest" description="Disordered" evidence="1">
    <location>
        <begin position="232"/>
        <end position="285"/>
    </location>
</feature>
<keyword evidence="2" id="KW-0812">Transmembrane</keyword>
<dbReference type="OrthoDB" id="4177352at2"/>
<organism evidence="3 4">
    <name type="scientific">Streptomyces qinzhouensis</name>
    <dbReference type="NCBI Taxonomy" id="2599401"/>
    <lineage>
        <taxon>Bacteria</taxon>
        <taxon>Bacillati</taxon>
        <taxon>Actinomycetota</taxon>
        <taxon>Actinomycetes</taxon>
        <taxon>Kitasatosporales</taxon>
        <taxon>Streptomycetaceae</taxon>
        <taxon>Streptomyces</taxon>
    </lineage>
</organism>
<dbReference type="KEGG" id="sqz:FQU76_28865"/>
<feature type="transmembrane region" description="Helical" evidence="2">
    <location>
        <begin position="178"/>
        <end position="199"/>
    </location>
</feature>
<proteinExistence type="predicted"/>
<evidence type="ECO:0000256" key="1">
    <source>
        <dbReference type="SAM" id="MobiDB-lite"/>
    </source>
</evidence>
<keyword evidence="2" id="KW-0472">Membrane</keyword>
<dbReference type="Proteomes" id="UP000320580">
    <property type="component" value="Chromosome"/>
</dbReference>
<dbReference type="RefSeq" id="WP_146483171.1">
    <property type="nucleotide sequence ID" value="NZ_CP042266.1"/>
</dbReference>
<dbReference type="AlphaFoldDB" id="A0A5B8JE75"/>
<evidence type="ECO:0000256" key="2">
    <source>
        <dbReference type="SAM" id="Phobius"/>
    </source>
</evidence>
<evidence type="ECO:0008006" key="5">
    <source>
        <dbReference type="Google" id="ProtNLM"/>
    </source>
</evidence>
<dbReference type="EMBL" id="CP042266">
    <property type="protein sequence ID" value="QDY79887.1"/>
    <property type="molecule type" value="Genomic_DNA"/>
</dbReference>
<feature type="transmembrane region" description="Helical" evidence="2">
    <location>
        <begin position="12"/>
        <end position="28"/>
    </location>
</feature>
<name>A0A5B8JE75_9ACTN</name>
<sequence length="285" mass="31161">MGWANEGGRIAFLWLLGFVAANAALGGWNRFRARADREAVHRVGSRDIGPVEAAFYADLWKYAARTAAYILVLKRAVDVSDQGVLTVVRGARNPADPVLAALLDAIRERGTKGARVYEFLDEEDFAEYRDRLYDRTPGLRWHGPNRLVVVISGLVLSLGMAVHGLWAQAPIPPRDGGFGWWILLWIPVWGVFALSALAWPKAHSRRWRRFNRECQQRVDRVLDGLPDKVRAKVDRGTVRPSPPRRPARSWGSSSGSGSSYSGGSSWSGDSSSSCGSGSSCGGGGD</sequence>
<evidence type="ECO:0000313" key="4">
    <source>
        <dbReference type="Proteomes" id="UP000320580"/>
    </source>
</evidence>
<reference evidence="3 4" key="1">
    <citation type="submission" date="2019-07" db="EMBL/GenBank/DDBJ databases">
        <authorList>
            <person name="Zhu P."/>
        </authorList>
    </citation>
    <scope>NUCLEOTIDE SEQUENCE [LARGE SCALE GENOMIC DNA]</scope>
    <source>
        <strain evidence="3 4">SSL-25</strain>
    </source>
</reference>
<feature type="transmembrane region" description="Helical" evidence="2">
    <location>
        <begin position="147"/>
        <end position="166"/>
    </location>
</feature>
<gene>
    <name evidence="3" type="ORF">FQU76_28865</name>
</gene>
<protein>
    <recommendedName>
        <fullName evidence="5">TIGR04222 domain-containing membrane protein</fullName>
    </recommendedName>
</protein>
<evidence type="ECO:0000313" key="3">
    <source>
        <dbReference type="EMBL" id="QDY79887.1"/>
    </source>
</evidence>
<accession>A0A5B8JE75</accession>
<keyword evidence="2" id="KW-1133">Transmembrane helix</keyword>
<feature type="compositionally biased region" description="Low complexity" evidence="1">
    <location>
        <begin position="249"/>
        <end position="277"/>
    </location>
</feature>